<dbReference type="EMBL" id="MF403008">
    <property type="protein sequence ID" value="AUZ95363.1"/>
    <property type="molecule type" value="Genomic_DNA"/>
</dbReference>
<keyword evidence="2" id="KW-1185">Reference proteome</keyword>
<protein>
    <submittedName>
        <fullName evidence="1">Uncharacterized protein</fullName>
    </submittedName>
</protein>
<dbReference type="KEGG" id="vg:40088607"/>
<name>A0A2L0V0Q6_9CAUD</name>
<organism evidence="1 2">
    <name type="scientific">Agrobacterium phage Atu_ph07</name>
    <dbReference type="NCBI Taxonomy" id="2024264"/>
    <lineage>
        <taxon>Viruses</taxon>
        <taxon>Duplodnaviria</taxon>
        <taxon>Heunggongvirae</taxon>
        <taxon>Uroviricota</taxon>
        <taxon>Caudoviricetes</taxon>
        <taxon>Polybotosvirus</taxon>
        <taxon>Polybotosvirus Atuph07</taxon>
    </lineage>
</organism>
<evidence type="ECO:0000313" key="2">
    <source>
        <dbReference type="Proteomes" id="UP000223025"/>
    </source>
</evidence>
<evidence type="ECO:0000313" key="1">
    <source>
        <dbReference type="EMBL" id="AUZ95363.1"/>
    </source>
</evidence>
<sequence length="228" mass="26544">MNWWIMYKLDFSEEGVGTTLNDMIVKPSVRKWHTTSRVVIPKGTKVYFERHNGSSNRQFVSKIIPLDSELKTTEYTLGMVSTGGIRTASGVVLVGLTRYKIVNEVYGMSNDVPYTDTPENNKILKDFEDRSKASIEKWQQYMTKMYFEEIEEDISKIRSGTVGKDLYEYPLPPCPPMKENLRFKADLRDYEFIWDFNLDGMFKTISENYIKVEGEPDIYVEIVDDTFV</sequence>
<dbReference type="GeneID" id="40088607"/>
<reference evidence="1 2" key="1">
    <citation type="submission" date="2017-06" db="EMBL/GenBank/DDBJ databases">
        <authorList>
            <person name="Kim H.J."/>
            <person name="Triplett B.A."/>
        </authorList>
    </citation>
    <scope>NUCLEOTIDE SEQUENCE [LARGE SCALE GENOMIC DNA]</scope>
</reference>
<dbReference type="RefSeq" id="YP_009612269.1">
    <property type="nucleotide sequence ID" value="NC_042013.1"/>
</dbReference>
<accession>A0A2L0V0Q6</accession>
<dbReference type="Proteomes" id="UP000223025">
    <property type="component" value="Segment"/>
</dbReference>
<proteinExistence type="predicted"/>